<dbReference type="GeneID" id="109556937"/>
<feature type="repeat" description="ANK" evidence="5">
    <location>
        <begin position="403"/>
        <end position="435"/>
    </location>
</feature>
<name>A0ABM4S5Q1_BOSIN</name>
<dbReference type="Pfam" id="PF01753">
    <property type="entry name" value="zf-MYND"/>
    <property type="match status" value="1"/>
</dbReference>
<dbReference type="Gene3D" id="1.25.40.20">
    <property type="entry name" value="Ankyrin repeat-containing domain"/>
    <property type="match status" value="2"/>
</dbReference>
<keyword evidence="9" id="KW-1185">Reference proteome</keyword>
<evidence type="ECO:0000256" key="1">
    <source>
        <dbReference type="ARBA" id="ARBA00022723"/>
    </source>
</evidence>
<protein>
    <submittedName>
        <fullName evidence="10">Ankyrin repeat and MYND domain-containing protein 1 isoform X1</fullName>
    </submittedName>
</protein>
<feature type="repeat" description="ANK" evidence="5">
    <location>
        <begin position="743"/>
        <end position="774"/>
    </location>
</feature>
<evidence type="ECO:0000256" key="4">
    <source>
        <dbReference type="ARBA" id="ARBA00022833"/>
    </source>
</evidence>
<feature type="compositionally biased region" description="Low complexity" evidence="7">
    <location>
        <begin position="483"/>
        <end position="495"/>
    </location>
</feature>
<organism evidence="9 10">
    <name type="scientific">Bos indicus</name>
    <name type="common">Zebu</name>
    <dbReference type="NCBI Taxonomy" id="9915"/>
    <lineage>
        <taxon>Eukaryota</taxon>
        <taxon>Metazoa</taxon>
        <taxon>Chordata</taxon>
        <taxon>Craniata</taxon>
        <taxon>Vertebrata</taxon>
        <taxon>Euteleostomi</taxon>
        <taxon>Mammalia</taxon>
        <taxon>Eutheria</taxon>
        <taxon>Laurasiatheria</taxon>
        <taxon>Artiodactyla</taxon>
        <taxon>Ruminantia</taxon>
        <taxon>Pecora</taxon>
        <taxon>Bovidae</taxon>
        <taxon>Bovinae</taxon>
        <taxon>Bos</taxon>
    </lineage>
</organism>
<feature type="region of interest" description="Disordered" evidence="7">
    <location>
        <begin position="463"/>
        <end position="555"/>
    </location>
</feature>
<dbReference type="PROSITE" id="PS50865">
    <property type="entry name" value="ZF_MYND_2"/>
    <property type="match status" value="1"/>
</dbReference>
<reference evidence="10" key="1">
    <citation type="submission" date="2025-08" db="UniProtKB">
        <authorList>
            <consortium name="RefSeq"/>
        </authorList>
    </citation>
    <scope>IDENTIFICATION</scope>
    <source>
        <tissue evidence="10">Blood</tissue>
    </source>
</reference>
<accession>A0ABM4S5Q1</accession>
<evidence type="ECO:0000256" key="2">
    <source>
        <dbReference type="ARBA" id="ARBA00022737"/>
    </source>
</evidence>
<dbReference type="SUPFAM" id="SSF82185">
    <property type="entry name" value="Histone H3 K4-specific methyltransferase SET7/9 N-terminal domain"/>
    <property type="match status" value="1"/>
</dbReference>
<dbReference type="Gene3D" id="2.20.110.10">
    <property type="entry name" value="Histone H3 K4-specific methyltransferase SET7/9 N-terminal domain"/>
    <property type="match status" value="1"/>
</dbReference>
<keyword evidence="5" id="KW-0040">ANK repeat</keyword>
<dbReference type="InterPro" id="IPR036770">
    <property type="entry name" value="Ankyrin_rpt-contain_sf"/>
</dbReference>
<dbReference type="PANTHER" id="PTHR15897">
    <property type="entry name" value="ANKYRIN REPEAT AND MYND DOMAIN PROTEIN 1"/>
    <property type="match status" value="1"/>
</dbReference>
<dbReference type="SUPFAM" id="SSF48403">
    <property type="entry name" value="Ankyrin repeat"/>
    <property type="match status" value="2"/>
</dbReference>
<dbReference type="PROSITE" id="PS50297">
    <property type="entry name" value="ANK_REP_REGION"/>
    <property type="match status" value="2"/>
</dbReference>
<keyword evidence="4" id="KW-0862">Zinc</keyword>
<keyword evidence="3 6" id="KW-0863">Zinc-finger</keyword>
<evidence type="ECO:0000256" key="3">
    <source>
        <dbReference type="ARBA" id="ARBA00022771"/>
    </source>
</evidence>
<dbReference type="Pfam" id="PF12796">
    <property type="entry name" value="Ank_2"/>
    <property type="match status" value="2"/>
</dbReference>
<proteinExistence type="predicted"/>
<dbReference type="SMART" id="SM00698">
    <property type="entry name" value="MORN"/>
    <property type="match status" value="2"/>
</dbReference>
<feature type="compositionally biased region" description="Basic and acidic residues" evidence="7">
    <location>
        <begin position="502"/>
        <end position="524"/>
    </location>
</feature>
<dbReference type="RefSeq" id="XP_070643119.1">
    <property type="nucleotide sequence ID" value="XM_070787018.1"/>
</dbReference>
<dbReference type="SUPFAM" id="SSF144232">
    <property type="entry name" value="HIT/MYND zinc finger-like"/>
    <property type="match status" value="1"/>
</dbReference>
<dbReference type="SMART" id="SM00248">
    <property type="entry name" value="ANK"/>
    <property type="match status" value="5"/>
</dbReference>
<evidence type="ECO:0000256" key="6">
    <source>
        <dbReference type="PROSITE-ProRule" id="PRU00134"/>
    </source>
</evidence>
<evidence type="ECO:0000256" key="5">
    <source>
        <dbReference type="PROSITE-ProRule" id="PRU00023"/>
    </source>
</evidence>
<feature type="region of interest" description="Disordered" evidence="7">
    <location>
        <begin position="39"/>
        <end position="70"/>
    </location>
</feature>
<keyword evidence="2" id="KW-0677">Repeat</keyword>
<feature type="region of interest" description="Disordered" evidence="7">
    <location>
        <begin position="1032"/>
        <end position="1054"/>
    </location>
</feature>
<dbReference type="InterPro" id="IPR002893">
    <property type="entry name" value="Znf_MYND"/>
</dbReference>
<dbReference type="Pfam" id="PF02493">
    <property type="entry name" value="MORN"/>
    <property type="match status" value="3"/>
</dbReference>
<feature type="compositionally biased region" description="Polar residues" evidence="7">
    <location>
        <begin position="546"/>
        <end position="555"/>
    </location>
</feature>
<dbReference type="InterPro" id="IPR053064">
    <property type="entry name" value="Ankyrin-MYND_domain-protein"/>
</dbReference>
<feature type="domain" description="MYND-type" evidence="8">
    <location>
        <begin position="965"/>
        <end position="1005"/>
    </location>
</feature>
<dbReference type="Proteomes" id="UP001652663">
    <property type="component" value="Chromosome 3"/>
</dbReference>
<keyword evidence="1" id="KW-0479">Metal-binding</keyword>
<dbReference type="PROSITE" id="PS01360">
    <property type="entry name" value="ZF_MYND_1"/>
    <property type="match status" value="1"/>
</dbReference>
<evidence type="ECO:0000313" key="9">
    <source>
        <dbReference type="Proteomes" id="UP001652663"/>
    </source>
</evidence>
<dbReference type="InterPro" id="IPR003409">
    <property type="entry name" value="MORN"/>
</dbReference>
<feature type="compositionally biased region" description="Polar residues" evidence="7">
    <location>
        <begin position="472"/>
        <end position="482"/>
    </location>
</feature>
<gene>
    <name evidence="10" type="primary">ANKMY1</name>
</gene>
<feature type="compositionally biased region" description="Low complexity" evidence="7">
    <location>
        <begin position="525"/>
        <end position="544"/>
    </location>
</feature>
<dbReference type="Gene3D" id="6.10.140.2220">
    <property type="match status" value="1"/>
</dbReference>
<dbReference type="InterPro" id="IPR002110">
    <property type="entry name" value="Ankyrin_rpt"/>
</dbReference>
<evidence type="ECO:0000256" key="7">
    <source>
        <dbReference type="SAM" id="MobiDB-lite"/>
    </source>
</evidence>
<sequence>MRVSILHVHSSCSPSESGRCFVKVPVAHGWHLRTSWWRGSEPEGSRVCAPHPASPETPHCSTPESPLALGDRLLPEAPEEEEEAEGPLREQDLKGAYIQLVRGIQEWQDGCVYQGEFGLDMKLGYGEFSWPTGESYHGQFYRDHRHGLGTYMWPDGSSFTGTFYLSAREGYGTMYLKERLFQGLYKADERFGPGVETYRDGSQDVGLWFHNHLLKLCVEIPDSLSIHSYPEFSGFLTHTPATVTLADEEKMGWGLEEGQDPFFYDYKRFLLNDDLTLPPEIYIYSTDNSHLPMTSSFRKDLDARLFLNDIPPFVDDGEPWFIRNETPLMVRIQKQAYKFRNKRAHSSWNMDTILEGRRSGFARRGPKERLSKEMILKAQEGNYDWIYGILRDNLASPDVADAKGYTVLAAAAVHCHVDIVNLLLDNGADVNKRTDEGLTPLSMCFLLHYPTVSFKPNIAERTVPELQEASKPITTTQRSLSIPESPAEPVVLEEPVPAPGGPERKQSSARPNIEESRRGARERGSTSGRSSASDSGHSRGAASGTLCRSSACSNDSDFESGRAVRHFRIDLPQELLECSAQGHSLLQTPGPAPADQGIMRRMALDMVQHRRRWATITLLLHRGADPNLCRAPMQVLFFAVKAGDVDGVRLLLENRARTDIQFPPELGALTPLHIAAALPGEEGVKITELLLHAITDVDARAADQDDVYKQGKLNLPPSSLKLNNEAGPPSIYYSKCTSVPDEGGRTALHVACEREDSHRCARDVVRLLLAHRANPSSLWSGHSPLSLSIASGNDLIVKELLSYGADPNMLLTKGLGSALCVACDITYESQRSLESRLALIDRLITYGADILNPVTLSQGDKTAVGTAVDYGYFRFFQDRKIAHCPFHMLMPAERETFLARKKLLEYMGLQLRQAVFAKECQWDPKVLHLSKRAELAPCLRLKRRGGMPKGQDLPEQEQIPFFKFCYQCGRSIGVRLAPCTRCYGILTCSKYCKTKAWSDFHKKDCNALMAIGWSCVPSLLFDLRPNYGGSDEDNGDLLQRSHDAPLPSVPPTLQQATADPRRCRRLLNTHGKSESASCGVTAPFSWVLVRTRFCLCPPGVCFPFPD</sequence>
<dbReference type="PROSITE" id="PS50088">
    <property type="entry name" value="ANK_REPEAT"/>
    <property type="match status" value="3"/>
</dbReference>
<evidence type="ECO:0000313" key="10">
    <source>
        <dbReference type="RefSeq" id="XP_070643119.1"/>
    </source>
</evidence>
<feature type="repeat" description="ANK" evidence="5">
    <location>
        <begin position="780"/>
        <end position="812"/>
    </location>
</feature>
<evidence type="ECO:0000259" key="8">
    <source>
        <dbReference type="PROSITE" id="PS50865"/>
    </source>
</evidence>
<dbReference type="PANTHER" id="PTHR15897:SF2">
    <property type="entry name" value="ANKYRIN REPEAT AND MYND DOMAIN-CONTAINING PROTEIN 1"/>
    <property type="match status" value="1"/>
</dbReference>